<dbReference type="SUPFAM" id="SSF49503">
    <property type="entry name" value="Cupredoxins"/>
    <property type="match status" value="1"/>
</dbReference>
<feature type="domain" description="Plastocyanin-like" evidence="4">
    <location>
        <begin position="46"/>
        <end position="185"/>
    </location>
</feature>
<dbReference type="GO" id="GO:0005507">
    <property type="term" value="F:copper ion binding"/>
    <property type="evidence" value="ECO:0007669"/>
    <property type="project" value="InterPro"/>
</dbReference>
<dbReference type="AlphaFoldDB" id="A0AA35TFV7"/>
<organism evidence="5 6">
    <name type="scientific">Geodia barretti</name>
    <name type="common">Barrett's horny sponge</name>
    <dbReference type="NCBI Taxonomy" id="519541"/>
    <lineage>
        <taxon>Eukaryota</taxon>
        <taxon>Metazoa</taxon>
        <taxon>Porifera</taxon>
        <taxon>Demospongiae</taxon>
        <taxon>Heteroscleromorpha</taxon>
        <taxon>Tetractinellida</taxon>
        <taxon>Astrophorina</taxon>
        <taxon>Geodiidae</taxon>
        <taxon>Geodia</taxon>
    </lineage>
</organism>
<proteinExistence type="predicted"/>
<dbReference type="InterPro" id="IPR045087">
    <property type="entry name" value="Cu-oxidase_fam"/>
</dbReference>
<dbReference type="GO" id="GO:0005886">
    <property type="term" value="C:plasma membrane"/>
    <property type="evidence" value="ECO:0007669"/>
    <property type="project" value="TreeGrafter"/>
</dbReference>
<keyword evidence="1" id="KW-0479">Metal-binding</keyword>
<sequence>MPNTTPDITYFLNMAGFVSFMKPISSINDKNFIFPSYPLTTLNEKNDKDSFCDANSECTDAVGCKCTTVMDIGDNVTVRLVISTVGEERNSTHPMHIHGHSVHVMKVGYGQYSSENGSLLGSSRDLTCRDDGNDRDILDKMRCPKPRFRSSNTTFPLDPFTVRKDTFVLPAGGYVVVQFRSNNPGY</sequence>
<accession>A0AA35TFV7</accession>
<dbReference type="PANTHER" id="PTHR11709:SF394">
    <property type="entry name" value="FI03373P-RELATED"/>
    <property type="match status" value="1"/>
</dbReference>
<keyword evidence="6" id="KW-1185">Reference proteome</keyword>
<dbReference type="Proteomes" id="UP001174909">
    <property type="component" value="Unassembled WGS sequence"/>
</dbReference>
<evidence type="ECO:0000259" key="4">
    <source>
        <dbReference type="Pfam" id="PF07731"/>
    </source>
</evidence>
<gene>
    <name evidence="5" type="ORF">GBAR_LOCUS26283</name>
</gene>
<name>A0AA35TFV7_GEOBA</name>
<evidence type="ECO:0000256" key="3">
    <source>
        <dbReference type="ARBA" id="ARBA00023008"/>
    </source>
</evidence>
<dbReference type="Pfam" id="PF07731">
    <property type="entry name" value="Cu-oxidase_2"/>
    <property type="match status" value="1"/>
</dbReference>
<keyword evidence="3" id="KW-0186">Copper</keyword>
<dbReference type="EMBL" id="CASHTH010003655">
    <property type="protein sequence ID" value="CAI8047550.1"/>
    <property type="molecule type" value="Genomic_DNA"/>
</dbReference>
<keyword evidence="2" id="KW-0560">Oxidoreductase</keyword>
<evidence type="ECO:0000313" key="6">
    <source>
        <dbReference type="Proteomes" id="UP001174909"/>
    </source>
</evidence>
<protein>
    <submittedName>
        <fullName evidence="5">Iron transport multicopper oxidase FET5</fullName>
    </submittedName>
</protein>
<comment type="caution">
    <text evidence="5">The sequence shown here is derived from an EMBL/GenBank/DDBJ whole genome shotgun (WGS) entry which is preliminary data.</text>
</comment>
<dbReference type="PANTHER" id="PTHR11709">
    <property type="entry name" value="MULTI-COPPER OXIDASE"/>
    <property type="match status" value="1"/>
</dbReference>
<reference evidence="5" key="1">
    <citation type="submission" date="2023-03" db="EMBL/GenBank/DDBJ databases">
        <authorList>
            <person name="Steffen K."/>
            <person name="Cardenas P."/>
        </authorList>
    </citation>
    <scope>NUCLEOTIDE SEQUENCE</scope>
</reference>
<dbReference type="GO" id="GO:0006826">
    <property type="term" value="P:iron ion transport"/>
    <property type="evidence" value="ECO:0007669"/>
    <property type="project" value="TreeGrafter"/>
</dbReference>
<dbReference type="InterPro" id="IPR011706">
    <property type="entry name" value="Cu-oxidase_C"/>
</dbReference>
<evidence type="ECO:0000256" key="1">
    <source>
        <dbReference type="ARBA" id="ARBA00022723"/>
    </source>
</evidence>
<dbReference type="InterPro" id="IPR008972">
    <property type="entry name" value="Cupredoxin"/>
</dbReference>
<evidence type="ECO:0000256" key="2">
    <source>
        <dbReference type="ARBA" id="ARBA00023002"/>
    </source>
</evidence>
<dbReference type="GO" id="GO:0016491">
    <property type="term" value="F:oxidoreductase activity"/>
    <property type="evidence" value="ECO:0007669"/>
    <property type="project" value="UniProtKB-KW"/>
</dbReference>
<dbReference type="Gene3D" id="2.60.40.420">
    <property type="entry name" value="Cupredoxins - blue copper proteins"/>
    <property type="match status" value="1"/>
</dbReference>
<evidence type="ECO:0000313" key="5">
    <source>
        <dbReference type="EMBL" id="CAI8047550.1"/>
    </source>
</evidence>